<reference evidence="1" key="1">
    <citation type="journal article" date="2007" name="Proc. Natl. Acad. Sci. U.S.A.">
        <title>Spliced leader RNA trans-splicing in dinoflagellates.</title>
        <authorList>
            <person name="Zhang H."/>
            <person name="Hou Y."/>
            <person name="Miranda L."/>
            <person name="Campbell D.A."/>
            <person name="Sturm N.R."/>
            <person name="Gaasterland T."/>
            <person name="Lin S."/>
        </authorList>
    </citation>
    <scope>NUCLEOTIDE SEQUENCE</scope>
    <source>
        <strain evidence="1">CCMP1975</strain>
    </source>
</reference>
<organism evidence="1">
    <name type="scientific">Karlodinium veneficum</name>
    <name type="common">Dinoflagellate</name>
    <name type="synonym">Karlodinium micrum</name>
    <dbReference type="NCBI Taxonomy" id="407301"/>
    <lineage>
        <taxon>Eukaryota</taxon>
        <taxon>Sar</taxon>
        <taxon>Alveolata</taxon>
        <taxon>Dinophyceae</taxon>
        <taxon>Gymnodiniales</taxon>
        <taxon>Kareniaceae</taxon>
        <taxon>Karlodinium</taxon>
    </lineage>
</organism>
<proteinExistence type="evidence at transcript level"/>
<dbReference type="EMBL" id="EF134148">
    <property type="protein sequence ID" value="ABV22262.1"/>
    <property type="molecule type" value="mRNA"/>
</dbReference>
<evidence type="ECO:0000313" key="1">
    <source>
        <dbReference type="EMBL" id="ABV22261.1"/>
    </source>
</evidence>
<dbReference type="AlphaFoldDB" id="A7YXY2"/>
<dbReference type="EMBL" id="EF134147">
    <property type="protein sequence ID" value="ABV22261.1"/>
    <property type="molecule type" value="mRNA"/>
</dbReference>
<protein>
    <submittedName>
        <fullName evidence="1">Uncharacterized protein</fullName>
    </submittedName>
</protein>
<sequence length="164" mass="18177">METLIGYKVVARVGERFYSIWAGENAEYRIGFTARDEARPRHRGGLYVCRSPQAAVRHRIPAKPGGLFVAPRALLRCACEGPFVEYPGGKIACSTLTPLEEMPMPDGFVYATASVGSARAPSRPATPAAIRVDRLREERSSAMRSETEMLEAEVAEMERRLGYR</sequence>
<accession>A7YXY2</accession>
<name>A7YXY2_KARVE</name>